<evidence type="ECO:0000256" key="5">
    <source>
        <dbReference type="ARBA" id="ARBA00023033"/>
    </source>
</evidence>
<dbReference type="Pfam" id="PF01494">
    <property type="entry name" value="FAD_binding_3"/>
    <property type="match status" value="2"/>
</dbReference>
<evidence type="ECO:0000256" key="4">
    <source>
        <dbReference type="ARBA" id="ARBA00023002"/>
    </source>
</evidence>
<reference evidence="8 9" key="1">
    <citation type="journal article" date="2016" name="BMC Genomics">
        <title>Comparative genomic and transcriptomic analyses of the Fuzhuan brick tea-fermentation fungus Aspergillus cristatus.</title>
        <authorList>
            <person name="Ge Y."/>
            <person name="Wang Y."/>
            <person name="Liu Y."/>
            <person name="Tan Y."/>
            <person name="Ren X."/>
            <person name="Zhang X."/>
            <person name="Hyde K.D."/>
            <person name="Liu Y."/>
            <person name="Liu Z."/>
        </authorList>
    </citation>
    <scope>NUCLEOTIDE SEQUENCE [LARGE SCALE GENOMIC DNA]</scope>
    <source>
        <strain evidence="8 9">GZAAS20.1005</strain>
    </source>
</reference>
<sequence>MSSSPQSPCSPLPRSSHRRQRSMKIFRNLWAAVMGKSNHADPNPATVLIVGAGSTGLALAQGLRKAGIPCVVVEKYDCLDARSRDWNMGLHWGVSSLRSLVPDHMWDRIQSVQVDPHAPTAEHDSLNFYNAQSGDMMASIPVQYFYRLRRRKLRGLLAEGLDIRYGKELRSIEYSEDGKFATAWFEDGTSITSHLVVGTDGAHSTLRQTLIGPSSGNTQRLPYCATFVQARYSADRARYLRKLHPLYLAGINPAGYFSFFGMHDIQDPNDPTTWTFFFYISWHSPLEEQERTANWTNAQRLQQVKELSKCFTDPWKSAFEWLPDDHQVWYMGLSDFDPGAKDHHWDNHGGRVTMAGDAAHSMTYQRGQGLNHSITDAAKLAEAVKQFASGKATQADAISSYEEEMVARAGGEVRLSTVNTRMLHNWEKVQQSPVMRSGMTPQQQQQQQQQPQPQQAIHAQ</sequence>
<accession>A0A1E3B0S0</accession>
<dbReference type="STRING" id="573508.A0A1E3B0S0"/>
<dbReference type="SUPFAM" id="SSF51905">
    <property type="entry name" value="FAD/NAD(P)-binding domain"/>
    <property type="match status" value="1"/>
</dbReference>
<keyword evidence="3" id="KW-0274">FAD</keyword>
<organism evidence="8 9">
    <name type="scientific">Aspergillus cristatus</name>
    <name type="common">Chinese Fuzhuan brick tea-fermentation fungus</name>
    <name type="synonym">Eurotium cristatum</name>
    <dbReference type="NCBI Taxonomy" id="573508"/>
    <lineage>
        <taxon>Eukaryota</taxon>
        <taxon>Fungi</taxon>
        <taxon>Dikarya</taxon>
        <taxon>Ascomycota</taxon>
        <taxon>Pezizomycotina</taxon>
        <taxon>Eurotiomycetes</taxon>
        <taxon>Eurotiomycetidae</taxon>
        <taxon>Eurotiales</taxon>
        <taxon>Aspergillaceae</taxon>
        <taxon>Aspergillus</taxon>
        <taxon>Aspergillus subgen. Aspergillus</taxon>
    </lineage>
</organism>
<dbReference type="GO" id="GO:0004497">
    <property type="term" value="F:monooxygenase activity"/>
    <property type="evidence" value="ECO:0007669"/>
    <property type="project" value="UniProtKB-KW"/>
</dbReference>
<evidence type="ECO:0000259" key="7">
    <source>
        <dbReference type="Pfam" id="PF01494"/>
    </source>
</evidence>
<evidence type="ECO:0000256" key="2">
    <source>
        <dbReference type="ARBA" id="ARBA00022630"/>
    </source>
</evidence>
<dbReference type="InterPro" id="IPR002938">
    <property type="entry name" value="FAD-bd"/>
</dbReference>
<keyword evidence="5" id="KW-0503">Monooxygenase</keyword>
<dbReference type="PRINTS" id="PR00420">
    <property type="entry name" value="RNGMNOXGNASE"/>
</dbReference>
<comment type="cofactor">
    <cofactor evidence="1">
        <name>FAD</name>
        <dbReference type="ChEBI" id="CHEBI:57692"/>
    </cofactor>
</comment>
<feature type="region of interest" description="Disordered" evidence="6">
    <location>
        <begin position="434"/>
        <end position="460"/>
    </location>
</feature>
<dbReference type="Proteomes" id="UP000094569">
    <property type="component" value="Unassembled WGS sequence"/>
</dbReference>
<dbReference type="EMBL" id="JXNT01000024">
    <property type="protein sequence ID" value="ODM14517.1"/>
    <property type="molecule type" value="Genomic_DNA"/>
</dbReference>
<dbReference type="PANTHER" id="PTHR47178">
    <property type="entry name" value="MONOOXYGENASE, FAD-BINDING"/>
    <property type="match status" value="1"/>
</dbReference>
<feature type="domain" description="FAD-binding" evidence="7">
    <location>
        <begin position="46"/>
        <end position="218"/>
    </location>
</feature>
<feature type="domain" description="FAD-binding" evidence="7">
    <location>
        <begin position="347"/>
        <end position="409"/>
    </location>
</feature>
<dbReference type="PANTHER" id="PTHR47178:SF3">
    <property type="entry name" value="FAD-BINDING DOMAIN-CONTAINING PROTEIN"/>
    <property type="match status" value="1"/>
</dbReference>
<evidence type="ECO:0000313" key="8">
    <source>
        <dbReference type="EMBL" id="ODM14517.1"/>
    </source>
</evidence>
<evidence type="ECO:0000256" key="3">
    <source>
        <dbReference type="ARBA" id="ARBA00022827"/>
    </source>
</evidence>
<dbReference type="InterPro" id="IPR036188">
    <property type="entry name" value="FAD/NAD-bd_sf"/>
</dbReference>
<dbReference type="GO" id="GO:0071949">
    <property type="term" value="F:FAD binding"/>
    <property type="evidence" value="ECO:0007669"/>
    <property type="project" value="InterPro"/>
</dbReference>
<protein>
    <recommendedName>
        <fullName evidence="7">FAD-binding domain-containing protein</fullName>
    </recommendedName>
</protein>
<dbReference type="OrthoDB" id="47494at2759"/>
<dbReference type="AlphaFoldDB" id="A0A1E3B0S0"/>
<comment type="caution">
    <text evidence="8">The sequence shown here is derived from an EMBL/GenBank/DDBJ whole genome shotgun (WGS) entry which is preliminary data.</text>
</comment>
<keyword evidence="2" id="KW-0285">Flavoprotein</keyword>
<evidence type="ECO:0000256" key="6">
    <source>
        <dbReference type="SAM" id="MobiDB-lite"/>
    </source>
</evidence>
<feature type="compositionally biased region" description="Low complexity" evidence="6">
    <location>
        <begin position="441"/>
        <end position="460"/>
    </location>
</feature>
<keyword evidence="9" id="KW-1185">Reference proteome</keyword>
<dbReference type="Gene3D" id="3.50.50.60">
    <property type="entry name" value="FAD/NAD(P)-binding domain"/>
    <property type="match status" value="1"/>
</dbReference>
<dbReference type="VEuPathDB" id="FungiDB:SI65_10003"/>
<keyword evidence="4" id="KW-0560">Oxidoreductase</keyword>
<evidence type="ECO:0000313" key="9">
    <source>
        <dbReference type="Proteomes" id="UP000094569"/>
    </source>
</evidence>
<name>A0A1E3B0S0_ASPCR</name>
<gene>
    <name evidence="8" type="ORF">SI65_10003</name>
</gene>
<evidence type="ECO:0000256" key="1">
    <source>
        <dbReference type="ARBA" id="ARBA00001974"/>
    </source>
</evidence>
<proteinExistence type="predicted"/>